<dbReference type="PhylomeDB" id="Q8EL15"/>
<reference evidence="10 11" key="2">
    <citation type="journal article" date="2002" name="Nucleic Acids Res.">
        <title>Genome sequence of Oceanobacillus iheyensis isolated from the Iheya Ridge and its unexpected adaptive capabilities to extreme environments.</title>
        <authorList>
            <person name="Takami H."/>
            <person name="Takaki Y."/>
            <person name="Uchiyama I."/>
        </authorList>
    </citation>
    <scope>NUCLEOTIDE SEQUENCE [LARGE SCALE GENOMIC DNA]</scope>
    <source>
        <strain evidence="11">DSM 14371 / CIP 107618 / JCM 11309 / KCTC 3954 / HTE831</strain>
    </source>
</reference>
<dbReference type="GO" id="GO:0009401">
    <property type="term" value="P:phosphoenolpyruvate-dependent sugar phosphotransferase system"/>
    <property type="evidence" value="ECO:0007669"/>
    <property type="project" value="InterPro"/>
</dbReference>
<dbReference type="SUPFAM" id="SSF63520">
    <property type="entry name" value="PTS-regulatory domain, PRD"/>
    <property type="match status" value="1"/>
</dbReference>
<dbReference type="InterPro" id="IPR013196">
    <property type="entry name" value="HTH_11"/>
</dbReference>
<feature type="domain" description="PTS EIIB type-2" evidence="8">
    <location>
        <begin position="391"/>
        <end position="484"/>
    </location>
</feature>
<keyword evidence="5" id="KW-0804">Transcription</keyword>
<dbReference type="AlphaFoldDB" id="Q8EL15"/>
<keyword evidence="2" id="KW-0677">Repeat</keyword>
<dbReference type="PROSITE" id="PS51099">
    <property type="entry name" value="PTS_EIIB_TYPE_2"/>
    <property type="match status" value="1"/>
</dbReference>
<dbReference type="Pfam" id="PF05043">
    <property type="entry name" value="Mga"/>
    <property type="match status" value="1"/>
</dbReference>
<dbReference type="eggNOG" id="COG3711">
    <property type="taxonomic scope" value="Bacteria"/>
</dbReference>
<keyword evidence="1" id="KW-0808">Transferase</keyword>
<dbReference type="PROSITE" id="PS51372">
    <property type="entry name" value="PRD_2"/>
    <property type="match status" value="1"/>
</dbReference>
<dbReference type="SUPFAM" id="SSF55804">
    <property type="entry name" value="Phoshotransferase/anion transport protein"/>
    <property type="match status" value="1"/>
</dbReference>
<feature type="domain" description="PTS EIIA type-2" evidence="7">
    <location>
        <begin position="496"/>
        <end position="633"/>
    </location>
</feature>
<dbReference type="InterPro" id="IPR013011">
    <property type="entry name" value="PTS_EIIB_2"/>
</dbReference>
<evidence type="ECO:0000256" key="4">
    <source>
        <dbReference type="ARBA" id="ARBA00023159"/>
    </source>
</evidence>
<dbReference type="Gene3D" id="3.40.930.10">
    <property type="entry name" value="Mannitol-specific EII, Chain A"/>
    <property type="match status" value="1"/>
</dbReference>
<dbReference type="Pfam" id="PF00874">
    <property type="entry name" value="PRD"/>
    <property type="match status" value="1"/>
</dbReference>
<evidence type="ECO:0000313" key="11">
    <source>
        <dbReference type="Proteomes" id="UP000000822"/>
    </source>
</evidence>
<accession>Q8EL15</accession>
<dbReference type="HOGENOM" id="CLU_013442_1_0_9"/>
<dbReference type="eggNOG" id="COG1762">
    <property type="taxonomic scope" value="Bacteria"/>
</dbReference>
<dbReference type="EMBL" id="BA000028">
    <property type="protein sequence ID" value="BAC15373.1"/>
    <property type="molecule type" value="Genomic_DNA"/>
</dbReference>
<evidence type="ECO:0000256" key="3">
    <source>
        <dbReference type="ARBA" id="ARBA00023015"/>
    </source>
</evidence>
<dbReference type="InterPro" id="IPR002178">
    <property type="entry name" value="PTS_EIIA_type-2_dom"/>
</dbReference>
<dbReference type="InterPro" id="IPR036388">
    <property type="entry name" value="WH-like_DNA-bd_sf"/>
</dbReference>
<dbReference type="InterPro" id="IPR036390">
    <property type="entry name" value="WH_DNA-bd_sf"/>
</dbReference>
<dbReference type="OrthoDB" id="369398at2"/>
<feature type="domain" description="HTH deoR-type" evidence="6">
    <location>
        <begin position="3"/>
        <end position="63"/>
    </location>
</feature>
<dbReference type="PROSITE" id="PS51094">
    <property type="entry name" value="PTS_EIIA_TYPE_2"/>
    <property type="match status" value="1"/>
</dbReference>
<dbReference type="STRING" id="221109.gene:10735669"/>
<dbReference type="Pfam" id="PF00359">
    <property type="entry name" value="PTS_EIIA_2"/>
    <property type="match status" value="1"/>
</dbReference>
<keyword evidence="4" id="KW-0010">Activator</keyword>
<evidence type="ECO:0000259" key="7">
    <source>
        <dbReference type="PROSITE" id="PS51094"/>
    </source>
</evidence>
<dbReference type="InterPro" id="IPR011608">
    <property type="entry name" value="PRD"/>
</dbReference>
<dbReference type="GO" id="GO:0008982">
    <property type="term" value="F:protein-N(PI)-phosphohistidine-sugar phosphotransferase activity"/>
    <property type="evidence" value="ECO:0007669"/>
    <property type="project" value="InterPro"/>
</dbReference>
<dbReference type="PANTHER" id="PTHR30185">
    <property type="entry name" value="CRYPTIC BETA-GLUCOSIDE BGL OPERON ANTITERMINATOR"/>
    <property type="match status" value="1"/>
</dbReference>
<evidence type="ECO:0000313" key="10">
    <source>
        <dbReference type="EMBL" id="BAC15373.1"/>
    </source>
</evidence>
<dbReference type="SUPFAM" id="SSF46785">
    <property type="entry name" value="Winged helix' DNA-binding domain"/>
    <property type="match status" value="1"/>
</dbReference>
<dbReference type="Gene3D" id="3.40.50.2300">
    <property type="match status" value="1"/>
</dbReference>
<dbReference type="Proteomes" id="UP000000822">
    <property type="component" value="Chromosome"/>
</dbReference>
<dbReference type="RefSeq" id="WP_011067815.1">
    <property type="nucleotide sequence ID" value="NC_004193.1"/>
</dbReference>
<evidence type="ECO:0000256" key="2">
    <source>
        <dbReference type="ARBA" id="ARBA00022737"/>
    </source>
</evidence>
<keyword evidence="3" id="KW-0805">Transcription regulation</keyword>
<dbReference type="Pfam" id="PF08279">
    <property type="entry name" value="HTH_11"/>
    <property type="match status" value="1"/>
</dbReference>
<evidence type="ECO:0000259" key="8">
    <source>
        <dbReference type="PROSITE" id="PS51099"/>
    </source>
</evidence>
<dbReference type="InterPro" id="IPR016152">
    <property type="entry name" value="PTrfase/Anion_transptr"/>
</dbReference>
<evidence type="ECO:0000256" key="1">
    <source>
        <dbReference type="ARBA" id="ARBA00022679"/>
    </source>
</evidence>
<name>Q8EL15_OCEIH</name>
<gene>
    <name evidence="10" type="ordered locus">OB3417</name>
</gene>
<dbReference type="SMART" id="SM00420">
    <property type="entry name" value="HTH_DEOR"/>
    <property type="match status" value="1"/>
</dbReference>
<dbReference type="SUPFAM" id="SSF52794">
    <property type="entry name" value="PTS system IIB component-like"/>
    <property type="match status" value="1"/>
</dbReference>
<dbReference type="InterPro" id="IPR050661">
    <property type="entry name" value="BglG_antiterminators"/>
</dbReference>
<proteinExistence type="predicted"/>
<organism evidence="10 11">
    <name type="scientific">Oceanobacillus iheyensis (strain DSM 14371 / CIP 107618 / JCM 11309 / KCTC 3954 / HTE831)</name>
    <dbReference type="NCBI Taxonomy" id="221109"/>
    <lineage>
        <taxon>Bacteria</taxon>
        <taxon>Bacillati</taxon>
        <taxon>Bacillota</taxon>
        <taxon>Bacilli</taxon>
        <taxon>Bacillales</taxon>
        <taxon>Bacillaceae</taxon>
        <taxon>Oceanobacillus</taxon>
    </lineage>
</organism>
<dbReference type="InterPro" id="IPR007737">
    <property type="entry name" value="Mga_HTH"/>
</dbReference>
<dbReference type="Gene3D" id="1.10.1790.10">
    <property type="entry name" value="PRD domain"/>
    <property type="match status" value="1"/>
</dbReference>
<sequence length="633" mass="73106">MLSTRQKQLLTKLIETHQYMTVDFLAKWLEVSPKTVRNDLDTLASLLDEMGCSLTRTPGKGVVLHANSEVKEELMESLELATSLVDKNVQLTMVSLYVLMTENVTIQKIADEFYLSRSSVHQILLEVEELLDPYNLQLTKEVRKGLFIHGTERSKRKAVFYWLSSKWVDVDAVCSWLPMDINEQQTIASWICSCENERGVMYSEESKRHLSLFFIWWKHRVDSGISVFIPKKHRIHNPIIGEVDDYLNQMTGEPELMENEKNFIHQVFDQLKVIAYKFEADDLDHYKREHAFTLYLIQEISKILEVNLASDKKLMNDLMYHAKSAFLRMEQGAEIDNPYTEEIKIRYRAIYEMVHQITTDMGYEMVAAEVAYITMHISSAFERSGNKKYLPNVIVVCTTGLATSSILTTKLEHIEPGFHLVKVVSSQEVDEELALDNIDFVLTTSKLSIDGAGDTKIYRVSPLLLDDEKAKIQHEAHKVVNRKQLQRFNEVYQHATSIVPTLFDEHVHFSNTNNWHEAISLAAAPLLEAGYIKQGYIQEMIMSVERNGTYMVFLPKIAFVHASPENVIKEGISMTVFENDMIFGSKNPEEVKIIIVLAIKESHNQDFLQLYRYLENQAVFEKLIDSNNQEWRK</sequence>
<evidence type="ECO:0000259" key="9">
    <source>
        <dbReference type="PROSITE" id="PS51372"/>
    </source>
</evidence>
<dbReference type="InterPro" id="IPR036095">
    <property type="entry name" value="PTS_EIIB-like_sf"/>
</dbReference>
<protein>
    <submittedName>
        <fullName evidence="10">Hypothetical conserved protein</fullName>
    </submittedName>
</protein>
<reference evidence="10 11" key="1">
    <citation type="journal article" date="2001" name="FEMS Microbiol. Lett.">
        <title>Oceanobacillus iheyensis gen. nov., sp. nov., a deep-sea extremely halotolerant and alkaliphilic species isolated from a depth of 1050 m on the Iheya Ridge.</title>
        <authorList>
            <person name="Lu J."/>
            <person name="Nogi Y."/>
            <person name="Takami H."/>
        </authorList>
    </citation>
    <scope>NUCLEOTIDE SEQUENCE [LARGE SCALE GENOMIC DNA]</scope>
    <source>
        <strain evidence="11">DSM 14371 / CIP 107618 / JCM 11309 / KCTC 3954 / HTE831</strain>
    </source>
</reference>
<evidence type="ECO:0000259" key="6">
    <source>
        <dbReference type="PROSITE" id="PS51000"/>
    </source>
</evidence>
<feature type="domain" description="PRD" evidence="9">
    <location>
        <begin position="284"/>
        <end position="387"/>
    </location>
</feature>
<dbReference type="CDD" id="cd05568">
    <property type="entry name" value="PTS_IIB_bgl_like"/>
    <property type="match status" value="1"/>
</dbReference>
<dbReference type="GO" id="GO:0003700">
    <property type="term" value="F:DNA-binding transcription factor activity"/>
    <property type="evidence" value="ECO:0007669"/>
    <property type="project" value="InterPro"/>
</dbReference>
<dbReference type="Gene3D" id="1.10.10.10">
    <property type="entry name" value="Winged helix-like DNA-binding domain superfamily/Winged helix DNA-binding domain"/>
    <property type="match status" value="1"/>
</dbReference>
<dbReference type="PANTHER" id="PTHR30185:SF18">
    <property type="entry name" value="TRANSCRIPTIONAL REGULATOR MTLR"/>
    <property type="match status" value="1"/>
</dbReference>
<dbReference type="InterPro" id="IPR001034">
    <property type="entry name" value="DeoR_HTH"/>
</dbReference>
<dbReference type="InterPro" id="IPR036634">
    <property type="entry name" value="PRD_sf"/>
</dbReference>
<dbReference type="PROSITE" id="PS51000">
    <property type="entry name" value="HTH_DEOR_2"/>
    <property type="match status" value="1"/>
</dbReference>
<keyword evidence="11" id="KW-1185">Reference proteome</keyword>
<evidence type="ECO:0000256" key="5">
    <source>
        <dbReference type="ARBA" id="ARBA00023163"/>
    </source>
</evidence>
<dbReference type="KEGG" id="oih:OB3417"/>